<dbReference type="PROSITE" id="PS50893">
    <property type="entry name" value="ABC_TRANSPORTER_2"/>
    <property type="match status" value="1"/>
</dbReference>
<evidence type="ECO:0000313" key="9">
    <source>
        <dbReference type="Proteomes" id="UP000291469"/>
    </source>
</evidence>
<reference evidence="8 9" key="1">
    <citation type="submission" date="2019-01" db="EMBL/GenBank/DDBJ databases">
        <title>Egibacter rhizosphaerae EGI 80759T.</title>
        <authorList>
            <person name="Chen D.-D."/>
            <person name="Tian Y."/>
            <person name="Jiao J.-Y."/>
            <person name="Zhang X.-T."/>
            <person name="Zhang Y.-G."/>
            <person name="Zhang Y."/>
            <person name="Xiao M."/>
            <person name="Shu W.-S."/>
            <person name="Li W.-J."/>
        </authorList>
    </citation>
    <scope>NUCLEOTIDE SEQUENCE [LARGE SCALE GENOMIC DNA]</scope>
    <source>
        <strain evidence="8 9">EGI 80759</strain>
    </source>
</reference>
<evidence type="ECO:0000256" key="4">
    <source>
        <dbReference type="ARBA" id="ARBA00022840"/>
    </source>
</evidence>
<evidence type="ECO:0000256" key="1">
    <source>
        <dbReference type="ARBA" id="ARBA00022448"/>
    </source>
</evidence>
<keyword evidence="9" id="KW-1185">Reference proteome</keyword>
<dbReference type="Pfam" id="PF17912">
    <property type="entry name" value="OB_MalK"/>
    <property type="match status" value="1"/>
</dbReference>
<dbReference type="InterPro" id="IPR008995">
    <property type="entry name" value="Mo/tungstate-bd_C_term_dom"/>
</dbReference>
<dbReference type="CDD" id="cd03301">
    <property type="entry name" value="ABC_MalK_N"/>
    <property type="match status" value="1"/>
</dbReference>
<dbReference type="InterPro" id="IPR003439">
    <property type="entry name" value="ABC_transporter-like_ATP-bd"/>
</dbReference>
<dbReference type="AlphaFoldDB" id="A0A411YI74"/>
<dbReference type="Pfam" id="PF00005">
    <property type="entry name" value="ABC_tran"/>
    <property type="match status" value="1"/>
</dbReference>
<gene>
    <name evidence="8" type="ORF">ER308_16015</name>
</gene>
<dbReference type="InterPro" id="IPR047641">
    <property type="entry name" value="ABC_transpr_MalK/UgpC-like"/>
</dbReference>
<dbReference type="InterPro" id="IPR027417">
    <property type="entry name" value="P-loop_NTPase"/>
</dbReference>
<keyword evidence="5" id="KW-1278">Translocase</keyword>
<dbReference type="Gene3D" id="2.40.50.100">
    <property type="match status" value="1"/>
</dbReference>
<dbReference type="GO" id="GO:0140359">
    <property type="term" value="F:ABC-type transporter activity"/>
    <property type="evidence" value="ECO:0007669"/>
    <property type="project" value="InterPro"/>
</dbReference>
<dbReference type="RefSeq" id="WP_131155923.1">
    <property type="nucleotide sequence ID" value="NZ_CP036402.1"/>
</dbReference>
<accession>A0A411YI74</accession>
<evidence type="ECO:0000256" key="5">
    <source>
        <dbReference type="ARBA" id="ARBA00022967"/>
    </source>
</evidence>
<dbReference type="SMART" id="SM00382">
    <property type="entry name" value="AAA"/>
    <property type="match status" value="1"/>
</dbReference>
<dbReference type="PROSITE" id="PS00211">
    <property type="entry name" value="ABC_TRANSPORTER_1"/>
    <property type="match status" value="1"/>
</dbReference>
<protein>
    <submittedName>
        <fullName evidence="8">ABC transporter ATP-binding protein</fullName>
    </submittedName>
</protein>
<dbReference type="PANTHER" id="PTHR43875">
    <property type="entry name" value="MALTODEXTRIN IMPORT ATP-BINDING PROTEIN MSMX"/>
    <property type="match status" value="1"/>
</dbReference>
<dbReference type="PANTHER" id="PTHR43875:SF15">
    <property type="entry name" value="TREHALOSE IMPORT ATP-BINDING PROTEIN SUGC"/>
    <property type="match status" value="1"/>
</dbReference>
<dbReference type="InterPro" id="IPR003593">
    <property type="entry name" value="AAA+_ATPase"/>
</dbReference>
<feature type="domain" description="ABC transporter" evidence="7">
    <location>
        <begin position="4"/>
        <end position="235"/>
    </location>
</feature>
<dbReference type="InterPro" id="IPR012340">
    <property type="entry name" value="NA-bd_OB-fold"/>
</dbReference>
<evidence type="ECO:0000256" key="6">
    <source>
        <dbReference type="ARBA" id="ARBA00023136"/>
    </source>
</evidence>
<dbReference type="Proteomes" id="UP000291469">
    <property type="component" value="Chromosome"/>
</dbReference>
<dbReference type="FunFam" id="3.40.50.300:FF:000042">
    <property type="entry name" value="Maltose/maltodextrin ABC transporter, ATP-binding protein"/>
    <property type="match status" value="1"/>
</dbReference>
<name>A0A411YI74_9ACTN</name>
<dbReference type="InterPro" id="IPR040582">
    <property type="entry name" value="OB_MalK-like"/>
</dbReference>
<dbReference type="Gene3D" id="2.40.50.140">
    <property type="entry name" value="Nucleic acid-binding proteins"/>
    <property type="match status" value="1"/>
</dbReference>
<dbReference type="SUPFAM" id="SSF50331">
    <property type="entry name" value="MOP-like"/>
    <property type="match status" value="1"/>
</dbReference>
<dbReference type="KEGG" id="erz:ER308_16015"/>
<dbReference type="EMBL" id="CP036402">
    <property type="protein sequence ID" value="QBI20930.1"/>
    <property type="molecule type" value="Genomic_DNA"/>
</dbReference>
<dbReference type="SUPFAM" id="SSF52540">
    <property type="entry name" value="P-loop containing nucleoside triphosphate hydrolases"/>
    <property type="match status" value="1"/>
</dbReference>
<dbReference type="Gene3D" id="3.40.50.300">
    <property type="entry name" value="P-loop containing nucleotide triphosphate hydrolases"/>
    <property type="match status" value="1"/>
</dbReference>
<evidence type="ECO:0000313" key="8">
    <source>
        <dbReference type="EMBL" id="QBI20930.1"/>
    </source>
</evidence>
<organism evidence="8 9">
    <name type="scientific">Egibacter rhizosphaerae</name>
    <dbReference type="NCBI Taxonomy" id="1670831"/>
    <lineage>
        <taxon>Bacteria</taxon>
        <taxon>Bacillati</taxon>
        <taxon>Actinomycetota</taxon>
        <taxon>Nitriliruptoria</taxon>
        <taxon>Egibacterales</taxon>
        <taxon>Egibacteraceae</taxon>
        <taxon>Egibacter</taxon>
    </lineage>
</organism>
<dbReference type="InterPro" id="IPR017871">
    <property type="entry name" value="ABC_transporter-like_CS"/>
</dbReference>
<keyword evidence="2" id="KW-1003">Cell membrane</keyword>
<keyword evidence="6" id="KW-0472">Membrane</keyword>
<evidence type="ECO:0000256" key="3">
    <source>
        <dbReference type="ARBA" id="ARBA00022741"/>
    </source>
</evidence>
<dbReference type="GO" id="GO:0016887">
    <property type="term" value="F:ATP hydrolysis activity"/>
    <property type="evidence" value="ECO:0007669"/>
    <property type="project" value="InterPro"/>
</dbReference>
<sequence length="375" mass="40686">MADIELENVTKRFPGGVVAVDDLDLHIADGEFFSLLGPSGCGKTTLLRMTAGLERASGGRISIGGQDVTRLPPGERDVAMVFQDYALYPHMQVVDNIAYPLKVRKLDKRERRQRAAEAASSLQLGEYLERRPSELSGGQQQRAAVARAIAYEPSVFLFDEPLSNLDARLRLEARTFLKRLQADLGVSTIYVTHDQSEALALSDRMAVMKDGQVRQLGAPKEVFDRPVELFVASFIGSVPMNLMEGRISEDGDHVELRGQRVPVPPAFAGSVGPNDGVVLGVRPEYGSLAAPETPQAITGRIAVSEFLGTQHLVTVEADGLSVQVVTKEAVALDDRVSVVFAPEQSLLYDPDSEQLLASRPVDGSAERVDSAHREG</sequence>
<dbReference type="InterPro" id="IPR015855">
    <property type="entry name" value="ABC_transpr_MalK-like"/>
</dbReference>
<dbReference type="GO" id="GO:0005524">
    <property type="term" value="F:ATP binding"/>
    <property type="evidence" value="ECO:0007669"/>
    <property type="project" value="UniProtKB-KW"/>
</dbReference>
<keyword evidence="3" id="KW-0547">Nucleotide-binding</keyword>
<dbReference type="GO" id="GO:0055052">
    <property type="term" value="C:ATP-binding cassette (ABC) transporter complex, substrate-binding subunit-containing"/>
    <property type="evidence" value="ECO:0007669"/>
    <property type="project" value="TreeGrafter"/>
</dbReference>
<proteinExistence type="predicted"/>
<keyword evidence="1" id="KW-0813">Transport</keyword>
<evidence type="ECO:0000259" key="7">
    <source>
        <dbReference type="PROSITE" id="PS50893"/>
    </source>
</evidence>
<dbReference type="GO" id="GO:0008643">
    <property type="term" value="P:carbohydrate transport"/>
    <property type="evidence" value="ECO:0007669"/>
    <property type="project" value="InterPro"/>
</dbReference>
<evidence type="ECO:0000256" key="2">
    <source>
        <dbReference type="ARBA" id="ARBA00022475"/>
    </source>
</evidence>
<keyword evidence="4 8" id="KW-0067">ATP-binding</keyword>
<dbReference type="OrthoDB" id="9802264at2"/>